<dbReference type="EMBL" id="AMEM01000024">
    <property type="protein sequence ID" value="EKX89414.1"/>
    <property type="molecule type" value="Genomic_DNA"/>
</dbReference>
<evidence type="ECO:0000313" key="1">
    <source>
        <dbReference type="EMBL" id="EKX89414.1"/>
    </source>
</evidence>
<dbReference type="STRING" id="1035195.HMPREF9997_01885"/>
<dbReference type="AlphaFoldDB" id="L1MEN6"/>
<protein>
    <submittedName>
        <fullName evidence="1">Uncharacterized protein</fullName>
    </submittedName>
</protein>
<reference evidence="1 2" key="1">
    <citation type="submission" date="2012-05" db="EMBL/GenBank/DDBJ databases">
        <authorList>
            <person name="Weinstock G."/>
            <person name="Sodergren E."/>
            <person name="Lobos E.A."/>
            <person name="Fulton L."/>
            <person name="Fulton R."/>
            <person name="Courtney L."/>
            <person name="Fronick C."/>
            <person name="O'Laughlin M."/>
            <person name="Godfrey J."/>
            <person name="Wilson R.M."/>
            <person name="Miner T."/>
            <person name="Farmer C."/>
            <person name="Delehaunty K."/>
            <person name="Cordes M."/>
            <person name="Minx P."/>
            <person name="Tomlinson C."/>
            <person name="Chen J."/>
            <person name="Wollam A."/>
            <person name="Pepin K.H."/>
            <person name="Bhonagiri V."/>
            <person name="Zhang X."/>
            <person name="Suruliraj S."/>
            <person name="Warren W."/>
            <person name="Mitreva M."/>
            <person name="Mardis E.R."/>
            <person name="Wilson R.K."/>
        </authorList>
    </citation>
    <scope>NUCLEOTIDE SEQUENCE [LARGE SCALE GENOMIC DNA]</scope>
    <source>
        <strain evidence="1 2">F0235</strain>
    </source>
</reference>
<organism evidence="1 2">
    <name type="scientific">Corynebacterium durum F0235</name>
    <dbReference type="NCBI Taxonomy" id="1035195"/>
    <lineage>
        <taxon>Bacteria</taxon>
        <taxon>Bacillati</taxon>
        <taxon>Actinomycetota</taxon>
        <taxon>Actinomycetes</taxon>
        <taxon>Mycobacteriales</taxon>
        <taxon>Corynebacteriaceae</taxon>
        <taxon>Corynebacterium</taxon>
    </lineage>
</organism>
<name>L1MEN6_9CORY</name>
<dbReference type="HOGENOM" id="CLU_3151755_0_0_11"/>
<comment type="caution">
    <text evidence="1">The sequence shown here is derived from an EMBL/GenBank/DDBJ whole genome shotgun (WGS) entry which is preliminary data.</text>
</comment>
<dbReference type="Proteomes" id="UP000010445">
    <property type="component" value="Unassembled WGS sequence"/>
</dbReference>
<evidence type="ECO:0000313" key="2">
    <source>
        <dbReference type="Proteomes" id="UP000010445"/>
    </source>
</evidence>
<gene>
    <name evidence="1" type="ORF">HMPREF9997_01885</name>
</gene>
<dbReference type="PATRIC" id="fig|1035195.3.peg.1702"/>
<accession>L1MEN6</accession>
<sequence>MRWVLGGDGVENAYQMVEKVARKRHFDEHFLWGVVGSELVISLLCSGG</sequence>
<keyword evidence="2" id="KW-1185">Reference proteome</keyword>
<proteinExistence type="predicted"/>